<dbReference type="SUPFAM" id="SSF103473">
    <property type="entry name" value="MFS general substrate transporter"/>
    <property type="match status" value="1"/>
</dbReference>
<feature type="transmembrane region" description="Helical" evidence="7">
    <location>
        <begin position="217"/>
        <end position="237"/>
    </location>
</feature>
<dbReference type="GO" id="GO:0022857">
    <property type="term" value="F:transmembrane transporter activity"/>
    <property type="evidence" value="ECO:0007669"/>
    <property type="project" value="InterPro"/>
</dbReference>
<name>A0A816SEH3_BRANA</name>
<feature type="transmembrane region" description="Helical" evidence="7">
    <location>
        <begin position="72"/>
        <end position="91"/>
    </location>
</feature>
<feature type="transmembrane region" description="Helical" evidence="7">
    <location>
        <begin position="378"/>
        <end position="398"/>
    </location>
</feature>
<dbReference type="Proteomes" id="UP001295469">
    <property type="component" value="Chromosome A06"/>
</dbReference>
<evidence type="ECO:0000256" key="7">
    <source>
        <dbReference type="SAM" id="Phobius"/>
    </source>
</evidence>
<evidence type="ECO:0000256" key="1">
    <source>
        <dbReference type="ARBA" id="ARBA00004141"/>
    </source>
</evidence>
<keyword evidence="3 6" id="KW-0812">Transmembrane</keyword>
<feature type="transmembrane region" description="Helical" evidence="7">
    <location>
        <begin position="192"/>
        <end position="211"/>
    </location>
</feature>
<reference evidence="8" key="1">
    <citation type="submission" date="2021-01" db="EMBL/GenBank/DDBJ databases">
        <authorList>
            <consortium name="Genoscope - CEA"/>
            <person name="William W."/>
        </authorList>
    </citation>
    <scope>NUCLEOTIDE SEQUENCE</scope>
</reference>
<evidence type="ECO:0000256" key="2">
    <source>
        <dbReference type="ARBA" id="ARBA00005982"/>
    </source>
</evidence>
<dbReference type="Pfam" id="PF00854">
    <property type="entry name" value="PTR2"/>
    <property type="match status" value="1"/>
</dbReference>
<sequence length="602" mass="66606">MSLPETKSQTLLDAWDFQGRPADRSKTGGWTSAAMILCIEAVERLTTLGIGVNLVTYLTGTMHLGNATAANTVTNFLGTSFMLCLLGGFIADTFLGRYLTIAIFAAIQATGVSILTLSTIIPGLQPPRCNPTTSSHCVQASGIQLTVLYLALYLTALGTGGVKASVSGFGSDQFDETEPKEQSQMTYFFNRFFFCINVGSLLAVTVLVYMQDDVGRKWGYGLCAFSIVLALSIFLAGTNRYRFKKLIGSPMTQVAAVIVAAWRNRRLELPSDPSYLYDLDDVIAAENSMKSKQKLPHTKQFRSLDKAAIKDQEAAITQNVFNKWTLSTLTDVEEVKQIVRMLPIWATCILFWTVHAQLTTLSVAQSETMDRHIGSFEIPPASMAVFYVGGLLLTTALYDRVAIRLCKKLFNYPQGLKPLQRIGLGLLFAAMGMAVAALVEIKRLRTAHSHGPTVKTLPLEFYLLTRIRPAPCAGLRIPQYLIVGIGEALIYTGQLDFFLRECPKGMKTMSTGLLLSTLALGFFFSSVLVTIVEKFTDKAHPWIADDLNKGRLYNFYWLVAVIVTLNFLIFLVFSKWYVYKDKRLAELGIELEDEPDIPMGHA</sequence>
<feature type="transmembrane region" description="Helical" evidence="7">
    <location>
        <begin position="419"/>
        <end position="439"/>
    </location>
</feature>
<dbReference type="CDD" id="cd17413">
    <property type="entry name" value="MFS_NPF6"/>
    <property type="match status" value="1"/>
</dbReference>
<feature type="transmembrane region" description="Helical" evidence="7">
    <location>
        <begin position="477"/>
        <end position="499"/>
    </location>
</feature>
<keyword evidence="5 7" id="KW-0472">Membrane</keyword>
<accession>A0A816SEH3</accession>
<keyword evidence="6" id="KW-0813">Transport</keyword>
<evidence type="ECO:0000313" key="8">
    <source>
        <dbReference type="EMBL" id="CAF2082869.1"/>
    </source>
</evidence>
<evidence type="ECO:0000256" key="4">
    <source>
        <dbReference type="ARBA" id="ARBA00022989"/>
    </source>
</evidence>
<keyword evidence="4 7" id="KW-1133">Transmembrane helix</keyword>
<feature type="transmembrane region" description="Helical" evidence="7">
    <location>
        <begin position="141"/>
        <end position="162"/>
    </location>
</feature>
<dbReference type="PROSITE" id="PS01023">
    <property type="entry name" value="PTR2_2"/>
    <property type="match status" value="1"/>
</dbReference>
<dbReference type="PROSITE" id="PS01022">
    <property type="entry name" value="PTR2_1"/>
    <property type="match status" value="1"/>
</dbReference>
<evidence type="ECO:0000256" key="3">
    <source>
        <dbReference type="ARBA" id="ARBA00022692"/>
    </source>
</evidence>
<evidence type="ECO:0000256" key="6">
    <source>
        <dbReference type="RuleBase" id="RU003755"/>
    </source>
</evidence>
<comment type="subcellular location">
    <subcellularLocation>
        <location evidence="1 6">Membrane</location>
        <topology evidence="1 6">Multi-pass membrane protein</topology>
    </subcellularLocation>
</comment>
<feature type="transmembrane region" description="Helical" evidence="7">
    <location>
        <begin position="338"/>
        <end position="358"/>
    </location>
</feature>
<dbReference type="InterPro" id="IPR018456">
    <property type="entry name" value="PTR2_symporter_CS"/>
</dbReference>
<dbReference type="GO" id="GO:0016020">
    <property type="term" value="C:membrane"/>
    <property type="evidence" value="ECO:0007669"/>
    <property type="project" value="UniProtKB-SubCell"/>
</dbReference>
<comment type="similarity">
    <text evidence="2 6">Belongs to the major facilitator superfamily. Proton-dependent oligopeptide transporter (POT/PTR) (TC 2.A.17) family.</text>
</comment>
<dbReference type="GO" id="GO:0006857">
    <property type="term" value="P:oligopeptide transport"/>
    <property type="evidence" value="ECO:0007669"/>
    <property type="project" value="InterPro"/>
</dbReference>
<feature type="transmembrane region" description="Helical" evidence="7">
    <location>
        <begin position="98"/>
        <end position="121"/>
    </location>
</feature>
<organism evidence="8">
    <name type="scientific">Brassica napus</name>
    <name type="common">Rape</name>
    <dbReference type="NCBI Taxonomy" id="3708"/>
    <lineage>
        <taxon>Eukaryota</taxon>
        <taxon>Viridiplantae</taxon>
        <taxon>Streptophyta</taxon>
        <taxon>Embryophyta</taxon>
        <taxon>Tracheophyta</taxon>
        <taxon>Spermatophyta</taxon>
        <taxon>Magnoliopsida</taxon>
        <taxon>eudicotyledons</taxon>
        <taxon>Gunneridae</taxon>
        <taxon>Pentapetalae</taxon>
        <taxon>rosids</taxon>
        <taxon>malvids</taxon>
        <taxon>Brassicales</taxon>
        <taxon>Brassicaceae</taxon>
        <taxon>Brassiceae</taxon>
        <taxon>Brassica</taxon>
    </lineage>
</organism>
<protein>
    <submittedName>
        <fullName evidence="8">(rape) hypothetical protein</fullName>
    </submittedName>
</protein>
<proteinExistence type="inferred from homology"/>
<dbReference type="EMBL" id="HG994360">
    <property type="protein sequence ID" value="CAF2082869.1"/>
    <property type="molecule type" value="Genomic_DNA"/>
</dbReference>
<feature type="transmembrane region" description="Helical" evidence="7">
    <location>
        <begin position="552"/>
        <end position="573"/>
    </location>
</feature>
<gene>
    <name evidence="8" type="ORF">DARMORV10_A06P09380.1</name>
</gene>
<dbReference type="PANTHER" id="PTHR11654">
    <property type="entry name" value="OLIGOPEPTIDE TRANSPORTER-RELATED"/>
    <property type="match status" value="1"/>
</dbReference>
<dbReference type="InterPro" id="IPR036259">
    <property type="entry name" value="MFS_trans_sf"/>
</dbReference>
<dbReference type="AlphaFoldDB" id="A0A816SEH3"/>
<dbReference type="InterPro" id="IPR000109">
    <property type="entry name" value="POT_fam"/>
</dbReference>
<evidence type="ECO:0000256" key="5">
    <source>
        <dbReference type="ARBA" id="ARBA00023136"/>
    </source>
</evidence>
<dbReference type="Gene3D" id="1.20.1250.20">
    <property type="entry name" value="MFS general substrate transporter like domains"/>
    <property type="match status" value="1"/>
</dbReference>
<feature type="transmembrane region" description="Helical" evidence="7">
    <location>
        <begin position="511"/>
        <end position="532"/>
    </location>
</feature>